<name>A0ABU5ZUA4_9FLAO</name>
<gene>
    <name evidence="1" type="ORF">U6A24_06690</name>
</gene>
<dbReference type="Proteomes" id="UP001327027">
    <property type="component" value="Unassembled WGS sequence"/>
</dbReference>
<accession>A0ABU5ZUA4</accession>
<comment type="caution">
    <text evidence="1">The sequence shown here is derived from an EMBL/GenBank/DDBJ whole genome shotgun (WGS) entry which is preliminary data.</text>
</comment>
<evidence type="ECO:0000313" key="2">
    <source>
        <dbReference type="Proteomes" id="UP001327027"/>
    </source>
</evidence>
<dbReference type="EMBL" id="JAYKLX010000003">
    <property type="protein sequence ID" value="MEB3345137.1"/>
    <property type="molecule type" value="Genomic_DNA"/>
</dbReference>
<organism evidence="1 2">
    <name type="scientific">Aquimarina gracilis</name>
    <dbReference type="NCBI Taxonomy" id="874422"/>
    <lineage>
        <taxon>Bacteria</taxon>
        <taxon>Pseudomonadati</taxon>
        <taxon>Bacteroidota</taxon>
        <taxon>Flavobacteriia</taxon>
        <taxon>Flavobacteriales</taxon>
        <taxon>Flavobacteriaceae</taxon>
        <taxon>Aquimarina</taxon>
    </lineage>
</organism>
<proteinExistence type="predicted"/>
<reference evidence="1 2" key="1">
    <citation type="journal article" date="2013" name="Int. J. Syst. Evol. Microbiol.">
        <title>Aquimarina gracilis sp. nov., isolated from the gut microflora of a mussel, Mytilus coruscus, and emended description of Aquimarina spongiae.</title>
        <authorList>
            <person name="Park S.C."/>
            <person name="Choe H.N."/>
            <person name="Baik K.S."/>
            <person name="Seong C.N."/>
        </authorList>
    </citation>
    <scope>NUCLEOTIDE SEQUENCE [LARGE SCALE GENOMIC DNA]</scope>
    <source>
        <strain evidence="1 2">PSC32</strain>
    </source>
</reference>
<keyword evidence="2" id="KW-1185">Reference proteome</keyword>
<protein>
    <submittedName>
        <fullName evidence="1">Uncharacterized protein</fullName>
    </submittedName>
</protein>
<evidence type="ECO:0000313" key="1">
    <source>
        <dbReference type="EMBL" id="MEB3345137.1"/>
    </source>
</evidence>
<sequence length="42" mass="4860">MQVVTQKSEITEYLNDWISAYQTDGVIACLTELENQILKTIR</sequence>